<dbReference type="InterPro" id="IPR016213">
    <property type="entry name" value="Polyphenol_oxidase"/>
</dbReference>
<reference evidence="12" key="1">
    <citation type="journal article" date="2012" name="Plant Biotechnol. (Sheffield)">
        <title>Isolation of polyphenol oxidase genes from Portulaca oleracea and evaluation of their ability to metabolize endocrine-disrupting chemicals.</title>
        <authorList>
            <person name="Kaneda H."/>
            <person name="Matsui T."/>
            <person name="Tomiyasu R."/>
            <person name="Kuroda Y."/>
            <person name="Higashimoto Y."/>
            <person name="Oda T."/>
            <person name="Miyasaka H."/>
            <person name="Okuhata H."/>
            <person name="Tanaka S."/>
            <person name="Harada K."/>
            <person name="Matsuura H."/>
            <person name="Nakayama H."/>
            <person name="Kato K."/>
            <person name="Hirata K."/>
        </authorList>
    </citation>
    <scope>NUCLEOTIDE SEQUENCE</scope>
    <source>
        <tissue evidence="12">Root</tissue>
    </source>
</reference>
<feature type="binding site" evidence="7">
    <location>
        <position position="180"/>
    </location>
    <ligand>
        <name>Cu cation</name>
        <dbReference type="ChEBI" id="CHEBI:23378"/>
        <label>A</label>
    </ligand>
</feature>
<dbReference type="PIRSF" id="PIRSF000290">
    <property type="entry name" value="PPO_plant"/>
    <property type="match status" value="1"/>
</dbReference>
<keyword evidence="6 8" id="KW-1015">Disulfide bond</keyword>
<sequence length="600" mass="67218">MESFTLTTTTIPTISNTFFPKTSQLSLSRCQTRHASPKISCKATKNDDENPRKIHEDKTIANKKLDRRNMLIGLGGLYGAATALGSDPTTLAAPITAPNIAQCGPADLPQDAQGDHNCCPPVAQNIIDFTLPPTPATLKVRPAAHSVDNEYLQKFNRAISLMKALPDTDPRSFSQQAKVHCAYCDGGYNQVGFPNLDLQVHGSWLFLPFHRCYLYFFERILGNLINDPTFAMPFWNWDNPAGMQMPAIYADRNSPLYDSERDGPHQPPTLVDLNFDGEDTDMSTDDLTTANLTVMYRQMVSNAKTARLFLGQPYKAGGSPRGGGSLENVPHGPVHIWTGDRNQPNTEDMGNFYSAARDPIFYAHHSNIDRMWSIWKTLGANRVEFTDSDWLDASFVFYDENAQAVKIRVRDCLDTKKLGYTYQDVDLPWLNSQPTPKRSRIATLFSKLKPAKATTHPPSTSTSPVKFPKPLDSTLKIDIQRPKKSRSKKEKKLQEEVLVVEVELQSDVFVKFDVYVNDEDDVPLKKTIVKTEYAGSFANVPHKHKHKKEHRKMKTTLRLGLTDLIEDLGADDDDGVMVTLVPRSGKEVTIIKDVKIEFAS</sequence>
<dbReference type="PROSITE" id="PS00498">
    <property type="entry name" value="TYROSINASE_2"/>
    <property type="match status" value="1"/>
</dbReference>
<feature type="binding site" evidence="7">
    <location>
        <position position="331"/>
    </location>
    <ligand>
        <name>Cu cation</name>
        <dbReference type="ChEBI" id="CHEBI:23378"/>
        <label>B</label>
    </ligand>
</feature>
<evidence type="ECO:0000256" key="2">
    <source>
        <dbReference type="ARBA" id="ARBA00022723"/>
    </source>
</evidence>
<dbReference type="GO" id="GO:0004097">
    <property type="term" value="F:catechol oxidase activity"/>
    <property type="evidence" value="ECO:0007669"/>
    <property type="project" value="InterPro"/>
</dbReference>
<feature type="binding site" evidence="7">
    <location>
        <position position="201"/>
    </location>
    <ligand>
        <name>Cu cation</name>
        <dbReference type="ChEBI" id="CHEBI:23378"/>
        <label>A</label>
    </ligand>
</feature>
<dbReference type="InterPro" id="IPR002227">
    <property type="entry name" value="Tyrosinase_Cu-bd"/>
</dbReference>
<evidence type="ECO:0000256" key="7">
    <source>
        <dbReference type="PIRSR" id="PIRSR000290-1"/>
    </source>
</evidence>
<accession>I4DD58</accession>
<dbReference type="GO" id="GO:0046148">
    <property type="term" value="P:pigment biosynthetic process"/>
    <property type="evidence" value="ECO:0007669"/>
    <property type="project" value="InterPro"/>
</dbReference>
<feature type="domain" description="Tyrosinase copper-binding" evidence="11">
    <location>
        <begin position="358"/>
        <end position="369"/>
    </location>
</feature>
<keyword evidence="2 7" id="KW-0479">Metal-binding</keyword>
<evidence type="ECO:0000256" key="3">
    <source>
        <dbReference type="ARBA" id="ARBA00022784"/>
    </source>
</evidence>
<dbReference type="Gene3D" id="1.10.1280.10">
    <property type="entry name" value="Di-copper center containing domain from catechol oxidase"/>
    <property type="match status" value="1"/>
</dbReference>
<feature type="binding site" evidence="7">
    <location>
        <position position="210"/>
    </location>
    <ligand>
        <name>Cu cation</name>
        <dbReference type="ChEBI" id="CHEBI:23378"/>
        <label>A</label>
    </ligand>
</feature>
<dbReference type="EMBL" id="AB689859">
    <property type="protein sequence ID" value="BAM15848.1"/>
    <property type="molecule type" value="mRNA"/>
</dbReference>
<evidence type="ECO:0000259" key="10">
    <source>
        <dbReference type="PROSITE" id="PS00497"/>
    </source>
</evidence>
<dbReference type="InterPro" id="IPR022740">
    <property type="entry name" value="Polyphenol_oxidase_C"/>
</dbReference>
<name>I4DD58_POROL</name>
<feature type="domain" description="Tyrosinase copper-binding" evidence="10">
    <location>
        <begin position="201"/>
        <end position="218"/>
    </location>
</feature>
<dbReference type="PROSITE" id="PS00497">
    <property type="entry name" value="TYROSINASE_1"/>
    <property type="match status" value="1"/>
</dbReference>
<evidence type="ECO:0000256" key="8">
    <source>
        <dbReference type="PIRSR" id="PIRSR000290-2"/>
    </source>
</evidence>
<evidence type="ECO:0000256" key="4">
    <source>
        <dbReference type="ARBA" id="ARBA00023002"/>
    </source>
</evidence>
<dbReference type="SUPFAM" id="SSF48056">
    <property type="entry name" value="Di-copper centre-containing domain"/>
    <property type="match status" value="1"/>
</dbReference>
<dbReference type="AlphaFoldDB" id="I4DD58"/>
<dbReference type="InterPro" id="IPR022739">
    <property type="entry name" value="Polyphenol_oxidase_cen"/>
</dbReference>
<dbReference type="FunFam" id="1.10.1280.10:FF:000007">
    <property type="entry name" value="Polyphenol oxidase, chloroplastic"/>
    <property type="match status" value="1"/>
</dbReference>
<evidence type="ECO:0000313" key="12">
    <source>
        <dbReference type="EMBL" id="BAM15848.1"/>
    </source>
</evidence>
<dbReference type="InterPro" id="IPR050316">
    <property type="entry name" value="Tyrosinase/Hemocyanin"/>
</dbReference>
<feature type="disulfide bond" evidence="8">
    <location>
        <begin position="118"/>
        <end position="181"/>
    </location>
</feature>
<feature type="disulfide bond" evidence="8">
    <location>
        <begin position="103"/>
        <end position="119"/>
    </location>
</feature>
<feature type="binding site" evidence="7">
    <location>
        <position position="335"/>
    </location>
    <ligand>
        <name>Cu cation</name>
        <dbReference type="ChEBI" id="CHEBI:23378"/>
        <label>B</label>
    </ligand>
</feature>
<dbReference type="Pfam" id="PF00264">
    <property type="entry name" value="Tyrosinase"/>
    <property type="match status" value="1"/>
</dbReference>
<dbReference type="Pfam" id="PF12143">
    <property type="entry name" value="PPO1_KFDV"/>
    <property type="match status" value="1"/>
</dbReference>
<dbReference type="GO" id="GO:0046872">
    <property type="term" value="F:metal ion binding"/>
    <property type="evidence" value="ECO:0007669"/>
    <property type="project" value="UniProtKB-KW"/>
</dbReference>
<dbReference type="PANTHER" id="PTHR11474:SF76">
    <property type="entry name" value="SHKT DOMAIN-CONTAINING PROTEIN"/>
    <property type="match status" value="1"/>
</dbReference>
<keyword evidence="4" id="KW-0560">Oxidoreductase</keyword>
<evidence type="ECO:0000256" key="6">
    <source>
        <dbReference type="ARBA" id="ARBA00023157"/>
    </source>
</evidence>
<evidence type="ECO:0000256" key="9">
    <source>
        <dbReference type="PIRSR" id="PIRSR000290-3"/>
    </source>
</evidence>
<dbReference type="InterPro" id="IPR008922">
    <property type="entry name" value="Di-copper_centre_dom_sf"/>
</dbReference>
<evidence type="ECO:0000259" key="11">
    <source>
        <dbReference type="PROSITE" id="PS00498"/>
    </source>
</evidence>
<keyword evidence="5 7" id="KW-0186">Copper</keyword>
<dbReference type="PANTHER" id="PTHR11474">
    <property type="entry name" value="TYROSINASE FAMILY MEMBER"/>
    <property type="match status" value="1"/>
</dbReference>
<organism evidence="12">
    <name type="scientific">Portulaca oleracea</name>
    <name type="common">Common purslane</name>
    <name type="synonym">Portulaca neglecta</name>
    <dbReference type="NCBI Taxonomy" id="46147"/>
    <lineage>
        <taxon>Eukaryota</taxon>
        <taxon>Viridiplantae</taxon>
        <taxon>Streptophyta</taxon>
        <taxon>Embryophyta</taxon>
        <taxon>Tracheophyta</taxon>
        <taxon>Spermatophyta</taxon>
        <taxon>Magnoliopsida</taxon>
        <taxon>eudicotyledons</taxon>
        <taxon>Gunneridae</taxon>
        <taxon>Pentapetalae</taxon>
        <taxon>Caryophyllales</taxon>
        <taxon>Cactineae</taxon>
        <taxon>Portulacaceae</taxon>
        <taxon>Portulaca</taxon>
    </lineage>
</organism>
<dbReference type="PRINTS" id="PR00092">
    <property type="entry name" value="TYROSINASE"/>
</dbReference>
<proteinExistence type="evidence at transcript level"/>
<comment type="similarity">
    <text evidence="1">Belongs to the tyrosinase family.</text>
</comment>
<comment type="cofactor">
    <cofactor evidence="7">
        <name>Cu(2+)</name>
        <dbReference type="ChEBI" id="CHEBI:29036"/>
    </cofactor>
    <text evidence="7">Binds 2 copper ions per subunit.</text>
</comment>
<feature type="binding site" evidence="7">
    <location>
        <position position="365"/>
    </location>
    <ligand>
        <name>Cu cation</name>
        <dbReference type="ChEBI" id="CHEBI:23378"/>
        <label>B</label>
    </ligand>
</feature>
<protein>
    <recommendedName>
        <fullName evidence="10 11">Tyrosinase copper-binding domain-containing protein</fullName>
    </recommendedName>
</protein>
<evidence type="ECO:0000256" key="1">
    <source>
        <dbReference type="ARBA" id="ARBA00009928"/>
    </source>
</evidence>
<keyword evidence="3" id="KW-0883">Thioether bond</keyword>
<dbReference type="Pfam" id="PF12142">
    <property type="entry name" value="PPO1_DWL"/>
    <property type="match status" value="1"/>
</dbReference>
<feature type="cross-link" description="2'-(S-cysteinyl)-histidine (Cys-His)" evidence="9">
    <location>
        <begin position="184"/>
        <end position="201"/>
    </location>
</feature>
<evidence type="ECO:0000256" key="5">
    <source>
        <dbReference type="ARBA" id="ARBA00023008"/>
    </source>
</evidence>